<dbReference type="Proteomes" id="UP000069205">
    <property type="component" value="Chromosome"/>
</dbReference>
<dbReference type="STRING" id="42253.NITMOv2_2370"/>
<dbReference type="InterPro" id="IPR018551">
    <property type="entry name" value="DUF2007"/>
</dbReference>
<feature type="domain" description="DUF2007" evidence="1">
    <location>
        <begin position="4"/>
        <end position="64"/>
    </location>
</feature>
<protein>
    <recommendedName>
        <fullName evidence="1">DUF2007 domain-containing protein</fullName>
    </recommendedName>
</protein>
<evidence type="ECO:0000313" key="2">
    <source>
        <dbReference type="EMBL" id="ALA58785.1"/>
    </source>
</evidence>
<evidence type="ECO:0000259" key="1">
    <source>
        <dbReference type="Pfam" id="PF09413"/>
    </source>
</evidence>
<dbReference type="EMBL" id="CP011801">
    <property type="protein sequence ID" value="ALA58785.1"/>
    <property type="molecule type" value="Genomic_DNA"/>
</dbReference>
<name>A0A0K2GCU9_NITMO</name>
<dbReference type="SUPFAM" id="SSF54913">
    <property type="entry name" value="GlnB-like"/>
    <property type="match status" value="1"/>
</dbReference>
<dbReference type="Pfam" id="PF09413">
    <property type="entry name" value="DUF2007"/>
    <property type="match status" value="1"/>
</dbReference>
<dbReference type="AlphaFoldDB" id="A0A0K2GCU9"/>
<organism evidence="2 3">
    <name type="scientific">Nitrospira moscoviensis</name>
    <dbReference type="NCBI Taxonomy" id="42253"/>
    <lineage>
        <taxon>Bacteria</taxon>
        <taxon>Pseudomonadati</taxon>
        <taxon>Nitrospirota</taxon>
        <taxon>Nitrospiria</taxon>
        <taxon>Nitrospirales</taxon>
        <taxon>Nitrospiraceae</taxon>
        <taxon>Nitrospira</taxon>
    </lineage>
</organism>
<dbReference type="Gene3D" id="3.30.70.790">
    <property type="entry name" value="UreE, C-terminal domain"/>
    <property type="match status" value="1"/>
</dbReference>
<proteinExistence type="predicted"/>
<evidence type="ECO:0000313" key="3">
    <source>
        <dbReference type="Proteomes" id="UP000069205"/>
    </source>
</evidence>
<accession>A0A0K2GCU9</accession>
<sequence>MLVHLMNAQNVGELAMIKSLLEGNGIAYVVHGEHVSSLYPGVPFLGSRVLVEESELARADTLLRWLRLSIREAV</sequence>
<reference evidence="2 3" key="1">
    <citation type="journal article" date="2015" name="Proc. Natl. Acad. Sci. U.S.A.">
        <title>Expanded metabolic versatility of ubiquitous nitrite-oxidizing bacteria from the genus Nitrospira.</title>
        <authorList>
            <person name="Koch H."/>
            <person name="Lucker S."/>
            <person name="Albertsen M."/>
            <person name="Kitzinger K."/>
            <person name="Herbold C."/>
            <person name="Spieck E."/>
            <person name="Nielsen P.H."/>
            <person name="Wagner M."/>
            <person name="Daims H."/>
        </authorList>
    </citation>
    <scope>NUCLEOTIDE SEQUENCE [LARGE SCALE GENOMIC DNA]</scope>
    <source>
        <strain evidence="2 3">NSP M-1</strain>
    </source>
</reference>
<dbReference type="KEGG" id="nmv:NITMOv2_2370"/>
<keyword evidence="3" id="KW-1185">Reference proteome</keyword>
<gene>
    <name evidence="2" type="ORF">NITMOv2_2370</name>
</gene>
<dbReference type="InterPro" id="IPR011322">
    <property type="entry name" value="N-reg_PII-like_a/b"/>
</dbReference>
<dbReference type="PATRIC" id="fig|42253.5.peg.2337"/>